<dbReference type="AlphaFoldDB" id="A0AAN8UWA2"/>
<dbReference type="PANTHER" id="PTHR36388:SF1">
    <property type="entry name" value="OS02G0469000 PROTEIN"/>
    <property type="match status" value="1"/>
</dbReference>
<organism evidence="1 2">
    <name type="scientific">Dillenia turbinata</name>
    <dbReference type="NCBI Taxonomy" id="194707"/>
    <lineage>
        <taxon>Eukaryota</taxon>
        <taxon>Viridiplantae</taxon>
        <taxon>Streptophyta</taxon>
        <taxon>Embryophyta</taxon>
        <taxon>Tracheophyta</taxon>
        <taxon>Spermatophyta</taxon>
        <taxon>Magnoliopsida</taxon>
        <taxon>eudicotyledons</taxon>
        <taxon>Gunneridae</taxon>
        <taxon>Pentapetalae</taxon>
        <taxon>Dilleniales</taxon>
        <taxon>Dilleniaceae</taxon>
        <taxon>Dillenia</taxon>
    </lineage>
</organism>
<comment type="caution">
    <text evidence="1">The sequence shown here is derived from an EMBL/GenBank/DDBJ whole genome shotgun (WGS) entry which is preliminary data.</text>
</comment>
<dbReference type="PANTHER" id="PTHR36388">
    <property type="entry name" value="OS02G0469000 PROTEIN"/>
    <property type="match status" value="1"/>
</dbReference>
<accession>A0AAN8UWA2</accession>
<dbReference type="Proteomes" id="UP001370490">
    <property type="component" value="Unassembled WGS sequence"/>
</dbReference>
<sequence>MIVSSSSIESVLRLVQRSAFLAVVLVEEMEEDDLSMILNSMASKRSLDVFPPDDIAWADSCLIGGLDIANTDWSSMKNTLLEILGSEPNLFVSSAAPSNGILNETDIEILPSAEEPESPHSSDASDGEYERIDQVEIKQLLEKFGNLPIKKKSSVFKSGTSAIRSHVDYMKESGDSYLELEFKFSEVNLEDSPRDIFKVWELDFSNQKQELVMQLDKAVGEDSFKPLMIESGAISEASFEPVIMDFDNEMLDDLVAGVADISLDKGSP</sequence>
<dbReference type="EMBL" id="JBAMMX010000024">
    <property type="protein sequence ID" value="KAK6916647.1"/>
    <property type="molecule type" value="Genomic_DNA"/>
</dbReference>
<keyword evidence="2" id="KW-1185">Reference proteome</keyword>
<gene>
    <name evidence="1" type="ORF">RJ641_019508</name>
</gene>
<evidence type="ECO:0000313" key="1">
    <source>
        <dbReference type="EMBL" id="KAK6916647.1"/>
    </source>
</evidence>
<proteinExistence type="predicted"/>
<protein>
    <submittedName>
        <fullName evidence="1">Uncharacterized protein</fullName>
    </submittedName>
</protein>
<reference evidence="1 2" key="1">
    <citation type="submission" date="2023-12" db="EMBL/GenBank/DDBJ databases">
        <title>A high-quality genome assembly for Dillenia turbinata (Dilleniales).</title>
        <authorList>
            <person name="Chanderbali A."/>
        </authorList>
    </citation>
    <scope>NUCLEOTIDE SEQUENCE [LARGE SCALE GENOMIC DNA]</scope>
    <source>
        <strain evidence="1">LSX21</strain>
        <tissue evidence="1">Leaf</tissue>
    </source>
</reference>
<evidence type="ECO:0000313" key="2">
    <source>
        <dbReference type="Proteomes" id="UP001370490"/>
    </source>
</evidence>
<name>A0AAN8UWA2_9MAGN</name>